<proteinExistence type="predicted"/>
<sequence>MPINGHGDFGYLSYLEHLLDQQKSMIEESERQFQSHERMINEQFIINNECEERSENHIDEIRNLTDKLRKDVTDLHKTLRELDLDLERLGKRIDELELVLENESTEENPRGSEEASN</sequence>
<keyword evidence="2" id="KW-1185">Reference proteome</keyword>
<dbReference type="Proteomes" id="UP001239111">
    <property type="component" value="Chromosome 3"/>
</dbReference>
<accession>A0ACC2NRL0</accession>
<reference evidence="1" key="1">
    <citation type="submission" date="2023-04" db="EMBL/GenBank/DDBJ databases">
        <title>A chromosome-level genome assembly of the parasitoid wasp Eretmocerus hayati.</title>
        <authorList>
            <person name="Zhong Y."/>
            <person name="Liu S."/>
            <person name="Liu Y."/>
        </authorList>
    </citation>
    <scope>NUCLEOTIDE SEQUENCE</scope>
    <source>
        <strain evidence="1">ZJU_SS_LIU_2023</strain>
    </source>
</reference>
<name>A0ACC2NRL0_9HYME</name>
<gene>
    <name evidence="1" type="ORF">QAD02_004210</name>
</gene>
<protein>
    <submittedName>
        <fullName evidence="1">Uncharacterized protein</fullName>
    </submittedName>
</protein>
<comment type="caution">
    <text evidence="1">The sequence shown here is derived from an EMBL/GenBank/DDBJ whole genome shotgun (WGS) entry which is preliminary data.</text>
</comment>
<organism evidence="1 2">
    <name type="scientific">Eretmocerus hayati</name>
    <dbReference type="NCBI Taxonomy" id="131215"/>
    <lineage>
        <taxon>Eukaryota</taxon>
        <taxon>Metazoa</taxon>
        <taxon>Ecdysozoa</taxon>
        <taxon>Arthropoda</taxon>
        <taxon>Hexapoda</taxon>
        <taxon>Insecta</taxon>
        <taxon>Pterygota</taxon>
        <taxon>Neoptera</taxon>
        <taxon>Endopterygota</taxon>
        <taxon>Hymenoptera</taxon>
        <taxon>Apocrita</taxon>
        <taxon>Proctotrupomorpha</taxon>
        <taxon>Chalcidoidea</taxon>
        <taxon>Aphelinidae</taxon>
        <taxon>Aphelininae</taxon>
        <taxon>Eretmocerus</taxon>
    </lineage>
</organism>
<evidence type="ECO:0000313" key="1">
    <source>
        <dbReference type="EMBL" id="KAJ8672949.1"/>
    </source>
</evidence>
<dbReference type="EMBL" id="CM056743">
    <property type="protein sequence ID" value="KAJ8672949.1"/>
    <property type="molecule type" value="Genomic_DNA"/>
</dbReference>
<evidence type="ECO:0000313" key="2">
    <source>
        <dbReference type="Proteomes" id="UP001239111"/>
    </source>
</evidence>